<dbReference type="Proteomes" id="UP000230935">
    <property type="component" value="Unassembled WGS sequence"/>
</dbReference>
<name>A0A2H0W3R5_9BACT</name>
<gene>
    <name evidence="1" type="ORF">COT81_02475</name>
</gene>
<dbReference type="AlphaFoldDB" id="A0A2H0W3R5"/>
<evidence type="ECO:0000313" key="1">
    <source>
        <dbReference type="EMBL" id="PIS05181.1"/>
    </source>
</evidence>
<accession>A0A2H0W3R5</accession>
<proteinExistence type="predicted"/>
<dbReference type="EMBL" id="PEZZ01000017">
    <property type="protein sequence ID" value="PIS05181.1"/>
    <property type="molecule type" value="Genomic_DNA"/>
</dbReference>
<protein>
    <submittedName>
        <fullName evidence="1">Uncharacterized protein</fullName>
    </submittedName>
</protein>
<comment type="caution">
    <text evidence="1">The sequence shown here is derived from an EMBL/GenBank/DDBJ whole genome shotgun (WGS) entry which is preliminary data.</text>
</comment>
<evidence type="ECO:0000313" key="2">
    <source>
        <dbReference type="Proteomes" id="UP000230935"/>
    </source>
</evidence>
<reference evidence="2" key="1">
    <citation type="submission" date="2017-09" db="EMBL/GenBank/DDBJ databases">
        <title>Depth-based differentiation of microbial function through sediment-hosted aquifers and enrichment of novel symbionts in the deep terrestrial subsurface.</title>
        <authorList>
            <person name="Probst A.J."/>
            <person name="Ladd B."/>
            <person name="Jarett J.K."/>
            <person name="Geller-Mcgrath D.E."/>
            <person name="Sieber C.M.K."/>
            <person name="Emerson J.B."/>
            <person name="Anantharaman K."/>
            <person name="Thomas B.C."/>
            <person name="Malmstrom R."/>
            <person name="Stieglmeier M."/>
            <person name="Klingl A."/>
            <person name="Woyke T."/>
            <person name="Ryan C.M."/>
            <person name="Banfield J.F."/>
        </authorList>
    </citation>
    <scope>NUCLEOTIDE SEQUENCE [LARGE SCALE GENOMIC DNA]</scope>
</reference>
<sequence>MIKAVLEVGSVVVFQGGRRLRVRQIEKGGGDEVFLHFETLDGLYANGDMKRCKKQRNGKIKVPGATSVEF</sequence>
<organism evidence="1 2">
    <name type="scientific">Candidatus Buchananbacteria bacterium CG10_big_fil_rev_8_21_14_0_10_42_9</name>
    <dbReference type="NCBI Taxonomy" id="1974526"/>
    <lineage>
        <taxon>Bacteria</taxon>
        <taxon>Candidatus Buchananiibacteriota</taxon>
    </lineage>
</organism>